<dbReference type="GO" id="GO:0016757">
    <property type="term" value="F:glycosyltransferase activity"/>
    <property type="evidence" value="ECO:0007669"/>
    <property type="project" value="UniProtKB-KW"/>
</dbReference>
<keyword evidence="1" id="KW-0328">Glycosyltransferase</keyword>
<keyword evidence="4" id="KW-1133">Transmembrane helix</keyword>
<dbReference type="InterPro" id="IPR007657">
    <property type="entry name" value="Glycosyltransferase_61"/>
</dbReference>
<name>A0A7S3EKR7_9RHOD</name>
<accession>A0A7S3EKR7</accession>
<feature type="transmembrane region" description="Helical" evidence="4">
    <location>
        <begin position="20"/>
        <end position="38"/>
    </location>
</feature>
<dbReference type="AlphaFoldDB" id="A0A7S3EKR7"/>
<keyword evidence="4" id="KW-0812">Transmembrane</keyword>
<evidence type="ECO:0000256" key="4">
    <source>
        <dbReference type="SAM" id="Phobius"/>
    </source>
</evidence>
<proteinExistence type="predicted"/>
<keyword evidence="4" id="KW-0472">Membrane</keyword>
<dbReference type="EMBL" id="HBHW01038076">
    <property type="protein sequence ID" value="CAE0061174.1"/>
    <property type="molecule type" value="Transcribed_RNA"/>
</dbReference>
<dbReference type="InterPro" id="IPR049625">
    <property type="entry name" value="Glyco_transf_61_cat"/>
</dbReference>
<evidence type="ECO:0000256" key="2">
    <source>
        <dbReference type="ARBA" id="ARBA00022679"/>
    </source>
</evidence>
<evidence type="ECO:0000256" key="3">
    <source>
        <dbReference type="ARBA" id="ARBA00023180"/>
    </source>
</evidence>
<dbReference type="Pfam" id="PF04577">
    <property type="entry name" value="Glyco_transf_61"/>
    <property type="match status" value="1"/>
</dbReference>
<sequence>MQLTRKPHPAGLCRRRGVSAWALISACLVLLATSALIFTSSSGSSSLFNDLEAAETDEDNVVVGFEESDSSEEAVETPIPEVEGSCGKHVSSFDLEKFPEHSPLGKLLLMTLNESSYCALPSACRSYDGALILPNWIKEHDDLLKACGIDMDKLTFYEEIPSEPDKYDLFGKSFQRFHFPHFMQDMVHIVTLFNIIFNSSSYRITKCACHGQTDGPCAINGFAGWNPAVGVEQRVEDMDESSWVKSFLRLLPLEENGGPSLVYPEDAYPDDDNSEPKCFRTIFVGKPRRRGSSFRSIPPEENLLFGVNAIEKQPRTDCPVRIVLINRVPPQGLSDGRYITNLDEIKSEIHGEAEKRDIDAEIIEVGFSNTSFADQISTMNNADLVVSVHGAELTNIIWMREGGKVMEILPFLYDPDIFVEMGGWARSEVVQISAEPDDERFTNCLLHFGEMWEKETYPASLAKFQELGKQWRDGKEIEREDIKELTTSFAVRTCLRAQNLHVDSAFVARRAVSRLDFRCTS</sequence>
<dbReference type="PANTHER" id="PTHR20961">
    <property type="entry name" value="GLYCOSYLTRANSFERASE"/>
    <property type="match status" value="1"/>
</dbReference>
<reference evidence="6" key="1">
    <citation type="submission" date="2021-01" db="EMBL/GenBank/DDBJ databases">
        <authorList>
            <person name="Corre E."/>
            <person name="Pelletier E."/>
            <person name="Niang G."/>
            <person name="Scheremetjew M."/>
            <person name="Finn R."/>
            <person name="Kale V."/>
            <person name="Holt S."/>
            <person name="Cochrane G."/>
            <person name="Meng A."/>
            <person name="Brown T."/>
            <person name="Cohen L."/>
        </authorList>
    </citation>
    <scope>NUCLEOTIDE SEQUENCE</scope>
    <source>
        <strain evidence="6">CCMP 769</strain>
    </source>
</reference>
<organism evidence="6">
    <name type="scientific">Rhodosorus marinus</name>
    <dbReference type="NCBI Taxonomy" id="101924"/>
    <lineage>
        <taxon>Eukaryota</taxon>
        <taxon>Rhodophyta</taxon>
        <taxon>Stylonematophyceae</taxon>
        <taxon>Stylonematales</taxon>
        <taxon>Stylonemataceae</taxon>
        <taxon>Rhodosorus</taxon>
    </lineage>
</organism>
<dbReference type="PROSITE" id="PS51257">
    <property type="entry name" value="PROKAR_LIPOPROTEIN"/>
    <property type="match status" value="1"/>
</dbReference>
<feature type="domain" description="Glycosyltransferase 61 catalytic" evidence="5">
    <location>
        <begin position="309"/>
        <end position="405"/>
    </location>
</feature>
<evidence type="ECO:0000313" key="6">
    <source>
        <dbReference type="EMBL" id="CAE0061174.1"/>
    </source>
</evidence>
<evidence type="ECO:0000256" key="1">
    <source>
        <dbReference type="ARBA" id="ARBA00022676"/>
    </source>
</evidence>
<evidence type="ECO:0000259" key="5">
    <source>
        <dbReference type="Pfam" id="PF04577"/>
    </source>
</evidence>
<gene>
    <name evidence="6" type="ORF">RMAR00112_LOCUS29240</name>
</gene>
<keyword evidence="2" id="KW-0808">Transferase</keyword>
<protein>
    <recommendedName>
        <fullName evidence="5">Glycosyltransferase 61 catalytic domain-containing protein</fullName>
    </recommendedName>
</protein>
<keyword evidence="3" id="KW-0325">Glycoprotein</keyword>